<feature type="transmembrane region" description="Helical" evidence="8">
    <location>
        <begin position="108"/>
        <end position="129"/>
    </location>
</feature>
<dbReference type="GO" id="GO:0016763">
    <property type="term" value="F:pentosyltransferase activity"/>
    <property type="evidence" value="ECO:0007669"/>
    <property type="project" value="TreeGrafter"/>
</dbReference>
<evidence type="ECO:0000256" key="5">
    <source>
        <dbReference type="ARBA" id="ARBA00022692"/>
    </source>
</evidence>
<evidence type="ECO:0000256" key="2">
    <source>
        <dbReference type="ARBA" id="ARBA00022475"/>
    </source>
</evidence>
<dbReference type="InterPro" id="IPR038731">
    <property type="entry name" value="RgtA/B/C-like"/>
</dbReference>
<name>A0A373FIN2_COMTE</name>
<feature type="transmembrane region" description="Helical" evidence="8">
    <location>
        <begin position="201"/>
        <end position="219"/>
    </location>
</feature>
<gene>
    <name evidence="10" type="ORF">DZC30_15630</name>
</gene>
<dbReference type="AlphaFoldDB" id="A0A373FIN2"/>
<comment type="subcellular location">
    <subcellularLocation>
        <location evidence="1">Cell membrane</location>
        <topology evidence="1">Multi-pass membrane protein</topology>
    </subcellularLocation>
</comment>
<feature type="domain" description="Glycosyltransferase RgtA/B/C/D-like" evidence="9">
    <location>
        <begin position="58"/>
        <end position="218"/>
    </location>
</feature>
<feature type="transmembrane region" description="Helical" evidence="8">
    <location>
        <begin position="16"/>
        <end position="38"/>
    </location>
</feature>
<keyword evidence="5 8" id="KW-0812">Transmembrane</keyword>
<organism evidence="10 11">
    <name type="scientific">Comamonas testosteroni</name>
    <name type="common">Pseudomonas testosteroni</name>
    <dbReference type="NCBI Taxonomy" id="285"/>
    <lineage>
        <taxon>Bacteria</taxon>
        <taxon>Pseudomonadati</taxon>
        <taxon>Pseudomonadota</taxon>
        <taxon>Betaproteobacteria</taxon>
        <taxon>Burkholderiales</taxon>
        <taxon>Comamonadaceae</taxon>
        <taxon>Comamonas</taxon>
    </lineage>
</organism>
<keyword evidence="11" id="KW-1185">Reference proteome</keyword>
<feature type="transmembrane region" description="Helical" evidence="8">
    <location>
        <begin position="173"/>
        <end position="189"/>
    </location>
</feature>
<evidence type="ECO:0000256" key="3">
    <source>
        <dbReference type="ARBA" id="ARBA00022676"/>
    </source>
</evidence>
<evidence type="ECO:0000256" key="7">
    <source>
        <dbReference type="ARBA" id="ARBA00023136"/>
    </source>
</evidence>
<feature type="transmembrane region" description="Helical" evidence="8">
    <location>
        <begin position="354"/>
        <end position="374"/>
    </location>
</feature>
<feature type="transmembrane region" description="Helical" evidence="8">
    <location>
        <begin position="65"/>
        <end position="96"/>
    </location>
</feature>
<keyword evidence="7 8" id="KW-0472">Membrane</keyword>
<dbReference type="GO" id="GO:0005886">
    <property type="term" value="C:plasma membrane"/>
    <property type="evidence" value="ECO:0007669"/>
    <property type="project" value="UniProtKB-SubCell"/>
</dbReference>
<evidence type="ECO:0000259" key="9">
    <source>
        <dbReference type="Pfam" id="PF13231"/>
    </source>
</evidence>
<keyword evidence="4 10" id="KW-0808">Transferase</keyword>
<reference evidence="10 11" key="1">
    <citation type="submission" date="2018-08" db="EMBL/GenBank/DDBJ databases">
        <title>Comamonas testosteroni strain SWCO2.</title>
        <authorList>
            <person name="Jiang N."/>
            <person name="Zhang X.Z."/>
        </authorList>
    </citation>
    <scope>NUCLEOTIDE SEQUENCE [LARGE SCALE GENOMIC DNA]</scope>
    <source>
        <strain evidence="10 11">SWCO2</strain>
    </source>
</reference>
<keyword evidence="6 8" id="KW-1133">Transmembrane helix</keyword>
<accession>A0A373FIN2</accession>
<dbReference type="PANTHER" id="PTHR33908">
    <property type="entry name" value="MANNOSYLTRANSFERASE YKCB-RELATED"/>
    <property type="match status" value="1"/>
</dbReference>
<comment type="caution">
    <text evidence="10">The sequence shown here is derived from an EMBL/GenBank/DDBJ whole genome shotgun (WGS) entry which is preliminary data.</text>
</comment>
<dbReference type="InterPro" id="IPR050297">
    <property type="entry name" value="LipidA_mod_glycosyltrf_83"/>
</dbReference>
<evidence type="ECO:0000313" key="11">
    <source>
        <dbReference type="Proteomes" id="UP000261948"/>
    </source>
</evidence>
<keyword evidence="2" id="KW-1003">Cell membrane</keyword>
<evidence type="ECO:0000256" key="6">
    <source>
        <dbReference type="ARBA" id="ARBA00022989"/>
    </source>
</evidence>
<dbReference type="OrthoDB" id="8933800at2"/>
<dbReference type="Proteomes" id="UP000261948">
    <property type="component" value="Unassembled WGS sequence"/>
</dbReference>
<keyword evidence="3" id="KW-0328">Glycosyltransferase</keyword>
<dbReference type="Pfam" id="PF13231">
    <property type="entry name" value="PMT_2"/>
    <property type="match status" value="1"/>
</dbReference>
<evidence type="ECO:0000256" key="8">
    <source>
        <dbReference type="SAM" id="Phobius"/>
    </source>
</evidence>
<proteinExistence type="predicted"/>
<dbReference type="GO" id="GO:0009103">
    <property type="term" value="P:lipopolysaccharide biosynthetic process"/>
    <property type="evidence" value="ECO:0007669"/>
    <property type="project" value="UniProtKB-ARBA"/>
</dbReference>
<dbReference type="PANTHER" id="PTHR33908:SF11">
    <property type="entry name" value="MEMBRANE PROTEIN"/>
    <property type="match status" value="1"/>
</dbReference>
<evidence type="ECO:0000313" key="10">
    <source>
        <dbReference type="EMBL" id="RGE43249.1"/>
    </source>
</evidence>
<feature type="transmembrane region" description="Helical" evidence="8">
    <location>
        <begin position="299"/>
        <end position="318"/>
    </location>
</feature>
<dbReference type="EMBL" id="QURR01000020">
    <property type="protein sequence ID" value="RGE43249.1"/>
    <property type="molecule type" value="Genomic_DNA"/>
</dbReference>
<feature type="transmembrane region" description="Helical" evidence="8">
    <location>
        <begin position="135"/>
        <end position="161"/>
    </location>
</feature>
<evidence type="ECO:0000256" key="4">
    <source>
        <dbReference type="ARBA" id="ARBA00022679"/>
    </source>
</evidence>
<evidence type="ECO:0000256" key="1">
    <source>
        <dbReference type="ARBA" id="ARBA00004651"/>
    </source>
</evidence>
<sequence length="491" mass="54725">MTAVQRDSLILSGRTAAILLAIYGVIWVAMYWVTALAAPGDNVEQLIWIRSLELGYFKHPPMPTWIMAVAAGIFGPSIGLTYILGAVVTLSSLAIFWALLCRMRGKGYATVALLGALCITFYCGRLYYYNHNVVMMLWISMAVALTWQITIKPSLAGWALLGAVSGLAMLSKYQYVLALAVIGLWWLRIGAWRNPVHLKGTVLAAVVGLLVLSPHLYWLTTHDWMPMRYADRTSLGVHLDAAQRTKMTWKFGVDWIFNRCMPAWILLGLALWWGRRAAKGESAPAEMPATAQGRMIREFWWLWGTVPLISILVLGLATGSILHLQWGTAFMFLCVPAAMELVRSPVSWGSPVRVRAAWVSFFVLQALLLLQFWLSSPLGLPGYKTSHQNHIPVEKIVEGLAPAAHKAMGGPIDIIIGPQALAGRIAMELPERPRVFVERNLQYSPWIHADELPTARIIEVMVSTDPLPKGWQRAYGKWAWRPVHIAEGEVK</sequence>
<protein>
    <submittedName>
        <fullName evidence="10">Glycosyl transferase</fullName>
    </submittedName>
</protein>